<dbReference type="Proteomes" id="UP001199816">
    <property type="component" value="Unassembled WGS sequence"/>
</dbReference>
<comment type="caution">
    <text evidence="2">The sequence shown here is derived from an EMBL/GenBank/DDBJ whole genome shotgun (WGS) entry which is preliminary data.</text>
</comment>
<evidence type="ECO:0000313" key="3">
    <source>
        <dbReference type="Proteomes" id="UP001199816"/>
    </source>
</evidence>
<dbReference type="RefSeq" id="WP_231007251.1">
    <property type="nucleotide sequence ID" value="NZ_JAJNEC010000005.1"/>
</dbReference>
<proteinExistence type="predicted"/>
<dbReference type="EMBL" id="JAJNEC010000005">
    <property type="protein sequence ID" value="MCD2424902.1"/>
    <property type="molecule type" value="Genomic_DNA"/>
</dbReference>
<keyword evidence="3" id="KW-1185">Reference proteome</keyword>
<protein>
    <submittedName>
        <fullName evidence="2">Uncharacterized protein</fullName>
    </submittedName>
</protein>
<gene>
    <name evidence="2" type="ORF">LQ567_19115</name>
</gene>
<organism evidence="2 3">
    <name type="scientific">Niabella pedocola</name>
    <dbReference type="NCBI Taxonomy" id="1752077"/>
    <lineage>
        <taxon>Bacteria</taxon>
        <taxon>Pseudomonadati</taxon>
        <taxon>Bacteroidota</taxon>
        <taxon>Chitinophagia</taxon>
        <taxon>Chitinophagales</taxon>
        <taxon>Chitinophagaceae</taxon>
        <taxon>Niabella</taxon>
    </lineage>
</organism>
<evidence type="ECO:0000256" key="1">
    <source>
        <dbReference type="SAM" id="MobiDB-lite"/>
    </source>
</evidence>
<name>A0ABS8PV01_9BACT</name>
<accession>A0ABS8PV01</accession>
<evidence type="ECO:0000313" key="2">
    <source>
        <dbReference type="EMBL" id="MCD2424902.1"/>
    </source>
</evidence>
<feature type="region of interest" description="Disordered" evidence="1">
    <location>
        <begin position="1"/>
        <end position="21"/>
    </location>
</feature>
<sequence>MNAVKKASAKKTTKKSATTPVAAVTTTEVVAAKRANEPTLLPPGAGGLTAWNNNVKIVGTWGIAENNNAWLNVSGMGFRKIKESNTQALLAILMIGAHARDKNSVVNVRTEADNKVYEIYAW</sequence>
<reference evidence="2 3" key="1">
    <citation type="submission" date="2021-11" db="EMBL/GenBank/DDBJ databases">
        <title>Genomic of Niabella pedocola.</title>
        <authorList>
            <person name="Wu T."/>
        </authorList>
    </citation>
    <scope>NUCLEOTIDE SEQUENCE [LARGE SCALE GENOMIC DNA]</scope>
    <source>
        <strain evidence="2 3">JCM 31011</strain>
    </source>
</reference>